<dbReference type="EMBL" id="CP006569">
    <property type="protein sequence ID" value="AHF77890.1"/>
    <property type="molecule type" value="Genomic_DNA"/>
</dbReference>
<evidence type="ECO:0000313" key="1">
    <source>
        <dbReference type="EMBL" id="AHF77890.1"/>
    </source>
</evidence>
<organism evidence="1 2">
    <name type="scientific">Sodalis praecaptivus</name>
    <dbReference type="NCBI Taxonomy" id="1239307"/>
    <lineage>
        <taxon>Bacteria</taxon>
        <taxon>Pseudomonadati</taxon>
        <taxon>Pseudomonadota</taxon>
        <taxon>Gammaproteobacteria</taxon>
        <taxon>Enterobacterales</taxon>
        <taxon>Bruguierivoracaceae</taxon>
        <taxon>Sodalis</taxon>
    </lineage>
</organism>
<dbReference type="Proteomes" id="UP000019028">
    <property type="component" value="Chromosome"/>
</dbReference>
<name>W0I086_9GAMM</name>
<gene>
    <name evidence="1" type="ORF">Sant_2877</name>
</gene>
<sequence length="76" mass="8946">MTNRNRALRRHHQKRLKAKRGQYNSSGFCQFGQVTPRNAGVAYHTPCRCSCWMCGNQRQHFGANMQERRAELKHKD</sequence>
<proteinExistence type="predicted"/>
<reference evidence="1 2" key="1">
    <citation type="journal article" date="2014" name="Genome Biol. Evol.">
        <title>Genome degeneration and adaptation in a nascent stage of symbiosis.</title>
        <authorList>
            <person name="Oakeson K.F."/>
            <person name="Gil R."/>
            <person name="Clayton A.L."/>
            <person name="Dunn D.M."/>
            <person name="von Niederhausern A.C."/>
            <person name="Hamil C."/>
            <person name="Aoyagi A."/>
            <person name="Duval B."/>
            <person name="Baca A."/>
            <person name="Silva F.J."/>
            <person name="Vallier A."/>
            <person name="Jackson D.G."/>
            <person name="Latorre A."/>
            <person name="Weiss R.B."/>
            <person name="Heddi A."/>
            <person name="Moya A."/>
            <person name="Dale C."/>
        </authorList>
    </citation>
    <scope>NUCLEOTIDE SEQUENCE [LARGE SCALE GENOMIC DNA]</scope>
    <source>
        <strain evidence="1 2">HS1</strain>
    </source>
</reference>
<accession>W0I086</accession>
<dbReference type="AlphaFoldDB" id="W0I086"/>
<dbReference type="HOGENOM" id="CLU_187722_0_0_6"/>
<evidence type="ECO:0000313" key="2">
    <source>
        <dbReference type="Proteomes" id="UP000019028"/>
    </source>
</evidence>
<protein>
    <submittedName>
        <fullName evidence="1">Phage protein</fullName>
    </submittedName>
</protein>
<dbReference type="KEGG" id="sod:Sant_2877"/>
<keyword evidence="2" id="KW-1185">Reference proteome</keyword>